<name>A0A820MXZ6_9BILA</name>
<sequence>QILNTTAEHIEKRIKKTEIVLKMFHDFKQGLENLRSWMDTVETNLQRSLSINTLNANELRVHQQSIVVCKKDSAGCDHHL</sequence>
<evidence type="ECO:0000313" key="1">
    <source>
        <dbReference type="EMBL" id="CAF4380521.1"/>
    </source>
</evidence>
<proteinExistence type="predicted"/>
<comment type="caution">
    <text evidence="1">The sequence shown here is derived from an EMBL/GenBank/DDBJ whole genome shotgun (WGS) entry which is preliminary data.</text>
</comment>
<gene>
    <name evidence="1" type="ORF">JBS370_LOCUS42827</name>
</gene>
<evidence type="ECO:0000313" key="2">
    <source>
        <dbReference type="Proteomes" id="UP000663836"/>
    </source>
</evidence>
<dbReference type="AlphaFoldDB" id="A0A820MXZ6"/>
<accession>A0A820MXZ6</accession>
<protein>
    <submittedName>
        <fullName evidence="1">Uncharacterized protein</fullName>
    </submittedName>
</protein>
<dbReference type="Proteomes" id="UP000663836">
    <property type="component" value="Unassembled WGS sequence"/>
</dbReference>
<reference evidence="1" key="1">
    <citation type="submission" date="2021-02" db="EMBL/GenBank/DDBJ databases">
        <authorList>
            <person name="Nowell W R."/>
        </authorList>
    </citation>
    <scope>NUCLEOTIDE SEQUENCE</scope>
</reference>
<organism evidence="1 2">
    <name type="scientific">Rotaria sordida</name>
    <dbReference type="NCBI Taxonomy" id="392033"/>
    <lineage>
        <taxon>Eukaryota</taxon>
        <taxon>Metazoa</taxon>
        <taxon>Spiralia</taxon>
        <taxon>Gnathifera</taxon>
        <taxon>Rotifera</taxon>
        <taxon>Eurotatoria</taxon>
        <taxon>Bdelloidea</taxon>
        <taxon>Philodinida</taxon>
        <taxon>Philodinidae</taxon>
        <taxon>Rotaria</taxon>
    </lineage>
</organism>
<feature type="non-terminal residue" evidence="1">
    <location>
        <position position="1"/>
    </location>
</feature>
<dbReference type="EMBL" id="CAJOBD010060244">
    <property type="protein sequence ID" value="CAF4380521.1"/>
    <property type="molecule type" value="Genomic_DNA"/>
</dbReference>